<dbReference type="Proteomes" id="UP000299102">
    <property type="component" value="Unassembled WGS sequence"/>
</dbReference>
<protein>
    <submittedName>
        <fullName evidence="1">Uncharacterized protein</fullName>
    </submittedName>
</protein>
<comment type="caution">
    <text evidence="1">The sequence shown here is derived from an EMBL/GenBank/DDBJ whole genome shotgun (WGS) entry which is preliminary data.</text>
</comment>
<dbReference type="EMBL" id="BGZK01000045">
    <property type="protein sequence ID" value="GBP11133.1"/>
    <property type="molecule type" value="Genomic_DNA"/>
</dbReference>
<reference evidence="1 2" key="1">
    <citation type="journal article" date="2019" name="Commun. Biol.">
        <title>The bagworm genome reveals a unique fibroin gene that provides high tensile strength.</title>
        <authorList>
            <person name="Kono N."/>
            <person name="Nakamura H."/>
            <person name="Ohtoshi R."/>
            <person name="Tomita M."/>
            <person name="Numata K."/>
            <person name="Arakawa K."/>
        </authorList>
    </citation>
    <scope>NUCLEOTIDE SEQUENCE [LARGE SCALE GENOMIC DNA]</scope>
</reference>
<dbReference type="AlphaFoldDB" id="A0A4C1T9E0"/>
<gene>
    <name evidence="1" type="ORF">EVAR_5975_1</name>
</gene>
<name>A0A4C1T9E0_EUMVA</name>
<evidence type="ECO:0000313" key="2">
    <source>
        <dbReference type="Proteomes" id="UP000299102"/>
    </source>
</evidence>
<keyword evidence="2" id="KW-1185">Reference proteome</keyword>
<evidence type="ECO:0000313" key="1">
    <source>
        <dbReference type="EMBL" id="GBP11133.1"/>
    </source>
</evidence>
<organism evidence="1 2">
    <name type="scientific">Eumeta variegata</name>
    <name type="common">Bagworm moth</name>
    <name type="synonym">Eumeta japonica</name>
    <dbReference type="NCBI Taxonomy" id="151549"/>
    <lineage>
        <taxon>Eukaryota</taxon>
        <taxon>Metazoa</taxon>
        <taxon>Ecdysozoa</taxon>
        <taxon>Arthropoda</taxon>
        <taxon>Hexapoda</taxon>
        <taxon>Insecta</taxon>
        <taxon>Pterygota</taxon>
        <taxon>Neoptera</taxon>
        <taxon>Endopterygota</taxon>
        <taxon>Lepidoptera</taxon>
        <taxon>Glossata</taxon>
        <taxon>Ditrysia</taxon>
        <taxon>Tineoidea</taxon>
        <taxon>Psychidae</taxon>
        <taxon>Oiketicinae</taxon>
        <taxon>Eumeta</taxon>
    </lineage>
</organism>
<sequence length="145" mass="15899">MICFGVIGLAVDTPDFATESGFSKPSKTSKLAEEEKNMSYDCDKASPSHYSALVVSSYVHTYRCTHYGFNVRPDDLIASSSCAYSGNDNKVIKSSVLSAAKPGCAGAAGRARALFQSPRLNPAYCLMRCLICDSEFTYRHRLQFR</sequence>
<accession>A0A4C1T9E0</accession>
<proteinExistence type="predicted"/>